<dbReference type="GO" id="GO:0003677">
    <property type="term" value="F:DNA binding"/>
    <property type="evidence" value="ECO:0007669"/>
    <property type="project" value="UniProtKB-KW"/>
</dbReference>
<dbReference type="PROSITE" id="PS51077">
    <property type="entry name" value="HTH_ICLR"/>
    <property type="match status" value="1"/>
</dbReference>
<dbReference type="GO" id="GO:0003700">
    <property type="term" value="F:DNA-binding transcription factor activity"/>
    <property type="evidence" value="ECO:0007669"/>
    <property type="project" value="TreeGrafter"/>
</dbReference>
<keyword evidence="7" id="KW-1185">Reference proteome</keyword>
<evidence type="ECO:0000256" key="2">
    <source>
        <dbReference type="ARBA" id="ARBA00023125"/>
    </source>
</evidence>
<dbReference type="InterPro" id="IPR036390">
    <property type="entry name" value="WH_DNA-bd_sf"/>
</dbReference>
<dbReference type="CDD" id="cd00090">
    <property type="entry name" value="HTH_ARSR"/>
    <property type="match status" value="1"/>
</dbReference>
<sequence>MRMSGPVRSVSQAFAIMRLLAESRPLSLSDVGRSVGLSPSSCLNLLKTLVDEGAAERDVRTKLYRLSPVWASAEALRDGGAQALVDRAQPLMVQLAEASDAAVGLWKVASRDRLQLVAHAESNAGMRLRLADAQRQPLGGGAVGRALAAAQKVDEAELARRYAAVRWQAALSFADYADQVRRAGQTGYALDQGFAHRGISTVAVALPEIRPGFGLSASIFTESRNAEEVDALGADLLRVRAALSQLS</sequence>
<keyword evidence="1" id="KW-0805">Transcription regulation</keyword>
<keyword evidence="3" id="KW-0804">Transcription</keyword>
<feature type="domain" description="HTH iclR-type" evidence="4">
    <location>
        <begin position="7"/>
        <end position="68"/>
    </location>
</feature>
<evidence type="ECO:0000259" key="4">
    <source>
        <dbReference type="PROSITE" id="PS51077"/>
    </source>
</evidence>
<dbReference type="AlphaFoldDB" id="A0A246JQK7"/>
<dbReference type="Gene3D" id="3.30.450.40">
    <property type="match status" value="1"/>
</dbReference>
<dbReference type="InterPro" id="IPR011991">
    <property type="entry name" value="ArsR-like_HTH"/>
</dbReference>
<organism evidence="6 7">
    <name type="scientific">Sphingopyxis witflariensis</name>
    <dbReference type="NCBI Taxonomy" id="173675"/>
    <lineage>
        <taxon>Bacteria</taxon>
        <taxon>Pseudomonadati</taxon>
        <taxon>Pseudomonadota</taxon>
        <taxon>Alphaproteobacteria</taxon>
        <taxon>Sphingomonadales</taxon>
        <taxon>Sphingomonadaceae</taxon>
        <taxon>Sphingopyxis</taxon>
    </lineage>
</organism>
<protein>
    <submittedName>
        <fullName evidence="6">IclR family transcriptional regulator</fullName>
    </submittedName>
</protein>
<dbReference type="InterPro" id="IPR014757">
    <property type="entry name" value="Tscrpt_reg_IclR_C"/>
</dbReference>
<dbReference type="SUPFAM" id="SSF55781">
    <property type="entry name" value="GAF domain-like"/>
    <property type="match status" value="1"/>
</dbReference>
<name>A0A246JQK7_9SPHN</name>
<dbReference type="SMART" id="SM00346">
    <property type="entry name" value="HTH_ICLR"/>
    <property type="match status" value="1"/>
</dbReference>
<proteinExistence type="predicted"/>
<dbReference type="InterPro" id="IPR005471">
    <property type="entry name" value="Tscrpt_reg_IclR_N"/>
</dbReference>
<dbReference type="EMBL" id="NISJ01000007">
    <property type="protein sequence ID" value="OWQ95311.1"/>
    <property type="molecule type" value="Genomic_DNA"/>
</dbReference>
<gene>
    <name evidence="6" type="ORF">CDQ91_13560</name>
</gene>
<dbReference type="GO" id="GO:0045892">
    <property type="term" value="P:negative regulation of DNA-templated transcription"/>
    <property type="evidence" value="ECO:0007669"/>
    <property type="project" value="TreeGrafter"/>
</dbReference>
<comment type="caution">
    <text evidence="6">The sequence shown here is derived from an EMBL/GenBank/DDBJ whole genome shotgun (WGS) entry which is preliminary data.</text>
</comment>
<reference evidence="6 7" key="1">
    <citation type="journal article" date="2002" name="Int. J. Syst. Evol. Microbiol.">
        <title>Sphingopyxis witflariensis sp. nov., isolated from activated sludge.</title>
        <authorList>
            <person name="Kampfer P."/>
            <person name="Witzenberger R."/>
            <person name="Denner E.B."/>
            <person name="Busse H.J."/>
            <person name="Neef A."/>
        </authorList>
    </citation>
    <scope>NUCLEOTIDE SEQUENCE [LARGE SCALE GENOMIC DNA]</scope>
    <source>
        <strain evidence="6 7">DSM 14551</strain>
    </source>
</reference>
<feature type="domain" description="IclR-ED" evidence="5">
    <location>
        <begin position="62"/>
        <end position="247"/>
    </location>
</feature>
<dbReference type="InterPro" id="IPR036388">
    <property type="entry name" value="WH-like_DNA-bd_sf"/>
</dbReference>
<dbReference type="PANTHER" id="PTHR30136:SF24">
    <property type="entry name" value="HTH-TYPE TRANSCRIPTIONAL REPRESSOR ALLR"/>
    <property type="match status" value="1"/>
</dbReference>
<dbReference type="Pfam" id="PF09339">
    <property type="entry name" value="HTH_IclR"/>
    <property type="match status" value="1"/>
</dbReference>
<evidence type="ECO:0000256" key="3">
    <source>
        <dbReference type="ARBA" id="ARBA00023163"/>
    </source>
</evidence>
<accession>A0A246JQK7</accession>
<evidence type="ECO:0000313" key="7">
    <source>
        <dbReference type="Proteomes" id="UP000197097"/>
    </source>
</evidence>
<dbReference type="SUPFAM" id="SSF46785">
    <property type="entry name" value="Winged helix' DNA-binding domain"/>
    <property type="match status" value="1"/>
</dbReference>
<evidence type="ECO:0000259" key="5">
    <source>
        <dbReference type="PROSITE" id="PS51078"/>
    </source>
</evidence>
<evidence type="ECO:0000256" key="1">
    <source>
        <dbReference type="ARBA" id="ARBA00023015"/>
    </source>
</evidence>
<dbReference type="InterPro" id="IPR050707">
    <property type="entry name" value="HTH_MetabolicPath_Reg"/>
</dbReference>
<dbReference type="Gene3D" id="1.10.10.10">
    <property type="entry name" value="Winged helix-like DNA-binding domain superfamily/Winged helix DNA-binding domain"/>
    <property type="match status" value="1"/>
</dbReference>
<dbReference type="PROSITE" id="PS51078">
    <property type="entry name" value="ICLR_ED"/>
    <property type="match status" value="1"/>
</dbReference>
<dbReference type="PANTHER" id="PTHR30136">
    <property type="entry name" value="HELIX-TURN-HELIX TRANSCRIPTIONAL REGULATOR, ICLR FAMILY"/>
    <property type="match status" value="1"/>
</dbReference>
<dbReference type="InterPro" id="IPR029016">
    <property type="entry name" value="GAF-like_dom_sf"/>
</dbReference>
<dbReference type="Proteomes" id="UP000197097">
    <property type="component" value="Unassembled WGS sequence"/>
</dbReference>
<keyword evidence="2" id="KW-0238">DNA-binding</keyword>
<evidence type="ECO:0000313" key="6">
    <source>
        <dbReference type="EMBL" id="OWQ95311.1"/>
    </source>
</evidence>
<dbReference type="Pfam" id="PF01614">
    <property type="entry name" value="IclR_C"/>
    <property type="match status" value="1"/>
</dbReference>